<evidence type="ECO:0000259" key="2">
    <source>
        <dbReference type="Pfam" id="PF14344"/>
    </source>
</evidence>
<protein>
    <recommendedName>
        <fullName evidence="2">DUF4397 domain-containing protein</fullName>
    </recommendedName>
</protein>
<keyword evidence="4" id="KW-1185">Reference proteome</keyword>
<dbReference type="Proteomes" id="UP000561045">
    <property type="component" value="Unassembled WGS sequence"/>
</dbReference>
<comment type="caution">
    <text evidence="3">The sequence shown here is derived from an EMBL/GenBank/DDBJ whole genome shotgun (WGS) entry which is preliminary data.</text>
</comment>
<dbReference type="RefSeq" id="WP_183637322.1">
    <property type="nucleotide sequence ID" value="NZ_BAABLE010000008.1"/>
</dbReference>
<evidence type="ECO:0000256" key="1">
    <source>
        <dbReference type="SAM" id="SignalP"/>
    </source>
</evidence>
<feature type="chain" id="PRO_5032799487" description="DUF4397 domain-containing protein" evidence="1">
    <location>
        <begin position="19"/>
        <end position="435"/>
    </location>
</feature>
<organism evidence="3 4">
    <name type="scientific">Niveibacterium umoris</name>
    <dbReference type="NCBI Taxonomy" id="1193620"/>
    <lineage>
        <taxon>Bacteria</taxon>
        <taxon>Pseudomonadati</taxon>
        <taxon>Pseudomonadota</taxon>
        <taxon>Betaproteobacteria</taxon>
        <taxon>Rhodocyclales</taxon>
        <taxon>Rhodocyclaceae</taxon>
        <taxon>Niveibacterium</taxon>
    </lineage>
</organism>
<accession>A0A840BSR6</accession>
<proteinExistence type="predicted"/>
<feature type="signal peptide" evidence="1">
    <location>
        <begin position="1"/>
        <end position="18"/>
    </location>
</feature>
<reference evidence="3 4" key="1">
    <citation type="submission" date="2020-08" db="EMBL/GenBank/DDBJ databases">
        <title>Genomic Encyclopedia of Type Strains, Phase IV (KMG-IV): sequencing the most valuable type-strain genomes for metagenomic binning, comparative biology and taxonomic classification.</title>
        <authorList>
            <person name="Goeker M."/>
        </authorList>
    </citation>
    <scope>NUCLEOTIDE SEQUENCE [LARGE SCALE GENOMIC DNA]</scope>
    <source>
        <strain evidence="3 4">DSM 106739</strain>
    </source>
</reference>
<evidence type="ECO:0000313" key="3">
    <source>
        <dbReference type="EMBL" id="MBB4014568.1"/>
    </source>
</evidence>
<dbReference type="PROSITE" id="PS51257">
    <property type="entry name" value="PROKAR_LIPOPROTEIN"/>
    <property type="match status" value="1"/>
</dbReference>
<feature type="domain" description="DUF4397" evidence="2">
    <location>
        <begin position="246"/>
        <end position="351"/>
    </location>
</feature>
<sequence>MKLVRAWLTSLISIGVLAACGSDDPTPPPTPKASLRVVHASADAPAVDVYLGGSKALTNVPYGAASSFLQVAAGSPEVKVTPTGATTPEVIKATLTLAANSYTTVVAVGSLAGGTIEPLVIAEDGTAPESGKLKLRAGHASPGVPAVDIYVTAPDAALSSATPAVANAAYKAVSNALQIPGGDYRIRATLAGTQTVAYDSGKVTLAAGSDLVALAVPASGGNSPVSLLVLTRAADTPKLSIPDATAQVRVMHASPDAPAVDVLVDDVKALSAVPFPADSGYLSLLSGARNFKVNAAGTATTVINATPTLSAGKSYSVFAVGFLSGIEALLLEDDRTVNANLARIRVIHGSPDAPTVDVLANDAKVLSNVPFKTASSYLEVPAGNYVFKLNLAGTATTAFTSPSVALEAGKVYTAIAIGSAAGGAHPLTIKLLTDR</sequence>
<dbReference type="Pfam" id="PF14344">
    <property type="entry name" value="DUF4397"/>
    <property type="match status" value="2"/>
</dbReference>
<name>A0A840BSR6_9RHOO</name>
<feature type="domain" description="DUF4397" evidence="2">
    <location>
        <begin position="33"/>
        <end position="150"/>
    </location>
</feature>
<dbReference type="InterPro" id="IPR025510">
    <property type="entry name" value="DUF4397"/>
</dbReference>
<gene>
    <name evidence="3" type="ORF">GGR36_003924</name>
</gene>
<dbReference type="EMBL" id="JACIET010000003">
    <property type="protein sequence ID" value="MBB4014568.1"/>
    <property type="molecule type" value="Genomic_DNA"/>
</dbReference>
<evidence type="ECO:0000313" key="4">
    <source>
        <dbReference type="Proteomes" id="UP000561045"/>
    </source>
</evidence>
<dbReference type="AlphaFoldDB" id="A0A840BSR6"/>
<keyword evidence="1" id="KW-0732">Signal</keyword>